<reference evidence="2" key="1">
    <citation type="submission" date="2020-05" db="EMBL/GenBank/DDBJ databases">
        <authorList>
            <person name="Chiriac C."/>
            <person name="Salcher M."/>
            <person name="Ghai R."/>
            <person name="Kavagutti S V."/>
        </authorList>
    </citation>
    <scope>NUCLEOTIDE SEQUENCE</scope>
</reference>
<dbReference type="EMBL" id="CAEZYA010000002">
    <property type="protein sequence ID" value="CAB4694571.1"/>
    <property type="molecule type" value="Genomic_DNA"/>
</dbReference>
<keyword evidence="1" id="KW-1133">Transmembrane helix</keyword>
<accession>A0A6J6P5G8</accession>
<dbReference type="EMBL" id="CAFBLC010000001">
    <property type="protein sequence ID" value="CAB4853798.1"/>
    <property type="molecule type" value="Genomic_DNA"/>
</dbReference>
<organism evidence="2">
    <name type="scientific">freshwater metagenome</name>
    <dbReference type="NCBI Taxonomy" id="449393"/>
    <lineage>
        <taxon>unclassified sequences</taxon>
        <taxon>metagenomes</taxon>
        <taxon>ecological metagenomes</taxon>
    </lineage>
</organism>
<name>A0A6J6P5G8_9ZZZZ</name>
<feature type="transmembrane region" description="Helical" evidence="1">
    <location>
        <begin position="28"/>
        <end position="48"/>
    </location>
</feature>
<keyword evidence="1" id="KW-0472">Membrane</keyword>
<evidence type="ECO:0000256" key="1">
    <source>
        <dbReference type="SAM" id="Phobius"/>
    </source>
</evidence>
<dbReference type="AlphaFoldDB" id="A0A6J6P5G8"/>
<evidence type="ECO:0000313" key="3">
    <source>
        <dbReference type="EMBL" id="CAB4853798.1"/>
    </source>
</evidence>
<evidence type="ECO:0000313" key="2">
    <source>
        <dbReference type="EMBL" id="CAB4694571.1"/>
    </source>
</evidence>
<protein>
    <submittedName>
        <fullName evidence="2">Unannotated protein</fullName>
    </submittedName>
</protein>
<keyword evidence="1" id="KW-0812">Transmembrane</keyword>
<sequence length="95" mass="10565">MELIIFWLILSILAGVYAGSKGRSKFGWFCISFFLSPLIGFIALAVLAPHSTQTIALAPNPTRDKLLEIKQLLDEGLISQNEYVSRRKVILESAD</sequence>
<gene>
    <name evidence="2" type="ORF">UFOPK2627_00104</name>
    <name evidence="3" type="ORF">UFOPK3288_00005</name>
</gene>
<proteinExistence type="predicted"/>